<dbReference type="KEGG" id="luo:HHL09_24760"/>
<feature type="domain" description="PKD/Chitinase" evidence="6">
    <location>
        <begin position="1081"/>
        <end position="1160"/>
    </location>
</feature>
<dbReference type="EMBL" id="CP051774">
    <property type="protein sequence ID" value="QJE98854.1"/>
    <property type="molecule type" value="Genomic_DNA"/>
</dbReference>
<dbReference type="CDD" id="cd00146">
    <property type="entry name" value="PKD"/>
    <property type="match status" value="1"/>
</dbReference>
<dbReference type="SUPFAM" id="SSF49299">
    <property type="entry name" value="PKD domain"/>
    <property type="match status" value="3"/>
</dbReference>
<accession>A0A858RQP6</accession>
<dbReference type="PANTHER" id="PTHR46182:SF2">
    <property type="entry name" value="FI19480P1"/>
    <property type="match status" value="1"/>
</dbReference>
<evidence type="ECO:0000256" key="1">
    <source>
        <dbReference type="ARBA" id="ARBA00004613"/>
    </source>
</evidence>
<comment type="subcellular location">
    <subcellularLocation>
        <location evidence="1">Secreted</location>
    </subcellularLocation>
</comment>
<dbReference type="GO" id="GO:0016020">
    <property type="term" value="C:membrane"/>
    <property type="evidence" value="ECO:0007669"/>
    <property type="project" value="TreeGrafter"/>
</dbReference>
<dbReference type="NCBIfam" id="NF033679">
    <property type="entry name" value="DNRLRE_dom"/>
    <property type="match status" value="2"/>
</dbReference>
<gene>
    <name evidence="7" type="ORF">HHL09_24760</name>
</gene>
<dbReference type="InterPro" id="IPR055372">
    <property type="entry name" value="CBM96"/>
</dbReference>
<name>A0A858RQP6_9BACT</name>
<dbReference type="GO" id="GO:0031410">
    <property type="term" value="C:cytoplasmic vesicle"/>
    <property type="evidence" value="ECO:0007669"/>
    <property type="project" value="TreeGrafter"/>
</dbReference>
<feature type="chain" id="PRO_5032793048" evidence="5">
    <location>
        <begin position="22"/>
        <end position="1412"/>
    </location>
</feature>
<evidence type="ECO:0000313" key="7">
    <source>
        <dbReference type="EMBL" id="QJE98854.1"/>
    </source>
</evidence>
<feature type="domain" description="PKD/Chitinase" evidence="6">
    <location>
        <begin position="706"/>
        <end position="798"/>
    </location>
</feature>
<dbReference type="Proteomes" id="UP000501812">
    <property type="component" value="Chromosome"/>
</dbReference>
<dbReference type="InterPro" id="IPR035986">
    <property type="entry name" value="PKD_dom_sf"/>
</dbReference>
<evidence type="ECO:0000256" key="4">
    <source>
        <dbReference type="SAM" id="MobiDB-lite"/>
    </source>
</evidence>
<dbReference type="Gene3D" id="2.60.40.10">
    <property type="entry name" value="Immunoglobulins"/>
    <property type="match status" value="5"/>
</dbReference>
<reference evidence="7 8" key="1">
    <citation type="submission" date="2020-04" db="EMBL/GenBank/DDBJ databases">
        <title>Luteolibacter sp. G-1-1-1 isolated from soil.</title>
        <authorList>
            <person name="Dahal R.H."/>
        </authorList>
    </citation>
    <scope>NUCLEOTIDE SEQUENCE [LARGE SCALE GENOMIC DNA]</scope>
    <source>
        <strain evidence="7 8">G-1-1-1</strain>
    </source>
</reference>
<dbReference type="InterPro" id="IPR029865">
    <property type="entry name" value="KIAA0319-like"/>
</dbReference>
<dbReference type="Pfam" id="PF24517">
    <property type="entry name" value="CBM96"/>
    <property type="match status" value="2"/>
</dbReference>
<dbReference type="Pfam" id="PF22352">
    <property type="entry name" value="K319L-like_PKD"/>
    <property type="match status" value="4"/>
</dbReference>
<feature type="signal peptide" evidence="5">
    <location>
        <begin position="1"/>
        <end position="21"/>
    </location>
</feature>
<evidence type="ECO:0000256" key="5">
    <source>
        <dbReference type="SAM" id="SignalP"/>
    </source>
</evidence>
<keyword evidence="8" id="KW-1185">Reference proteome</keyword>
<feature type="domain" description="PKD/Chitinase" evidence="6">
    <location>
        <begin position="972"/>
        <end position="1060"/>
    </location>
</feature>
<dbReference type="PANTHER" id="PTHR46182">
    <property type="entry name" value="FI19480P1"/>
    <property type="match status" value="1"/>
</dbReference>
<dbReference type="InterPro" id="IPR024749">
    <property type="entry name" value="Collagen-bd_put"/>
</dbReference>
<protein>
    <submittedName>
        <fullName evidence="7">DNRLRE domain-containing protein</fullName>
    </submittedName>
</protein>
<evidence type="ECO:0000259" key="6">
    <source>
        <dbReference type="SMART" id="SM00089"/>
    </source>
</evidence>
<dbReference type="SMART" id="SM00089">
    <property type="entry name" value="PKD"/>
    <property type="match status" value="4"/>
</dbReference>
<evidence type="ECO:0000313" key="8">
    <source>
        <dbReference type="Proteomes" id="UP000501812"/>
    </source>
</evidence>
<keyword evidence="3 5" id="KW-0732">Signal</keyword>
<evidence type="ECO:0000256" key="2">
    <source>
        <dbReference type="ARBA" id="ARBA00022525"/>
    </source>
</evidence>
<dbReference type="GO" id="GO:0005576">
    <property type="term" value="C:extracellular region"/>
    <property type="evidence" value="ECO:0007669"/>
    <property type="project" value="UniProtKB-SubCell"/>
</dbReference>
<feature type="domain" description="PKD/Chitinase" evidence="6">
    <location>
        <begin position="609"/>
        <end position="697"/>
    </location>
</feature>
<feature type="region of interest" description="Disordered" evidence="4">
    <location>
        <begin position="949"/>
        <end position="970"/>
    </location>
</feature>
<dbReference type="Pfam" id="PF16586">
    <property type="entry name" value="DUF5060"/>
    <property type="match status" value="1"/>
</dbReference>
<dbReference type="Gene3D" id="3.20.20.80">
    <property type="entry name" value="Glycosidases"/>
    <property type="match status" value="1"/>
</dbReference>
<keyword evidence="2" id="KW-0964">Secreted</keyword>
<dbReference type="Pfam" id="PF12904">
    <property type="entry name" value="Collagen_bind_2"/>
    <property type="match status" value="1"/>
</dbReference>
<dbReference type="InterPro" id="IPR013783">
    <property type="entry name" value="Ig-like_fold"/>
</dbReference>
<proteinExistence type="predicted"/>
<feature type="compositionally biased region" description="Polar residues" evidence="4">
    <location>
        <begin position="949"/>
        <end position="964"/>
    </location>
</feature>
<dbReference type="RefSeq" id="WP_169457340.1">
    <property type="nucleotide sequence ID" value="NZ_CP051774.1"/>
</dbReference>
<evidence type="ECO:0000256" key="3">
    <source>
        <dbReference type="ARBA" id="ARBA00022729"/>
    </source>
</evidence>
<sequence>MKPVFIVFLLAYSLLGAIAPAASISGELKKWHKVTLSFTGPNTSESATPNPFTNYRLNVRFSHAASGKSYLVPGYYAADGNAANSSATSGNVWRVHFAPDETGTWSYSVSFRSGSNVATDASATAGSATSFDSETGSFGIANTDKSGRDFRGKGRLQYVGKHHLRFAQTGEYFMKAGVDAPENLLAYSDFDGEFKTDGRSDELVRDYAPHVQDWNNGDPTWGNGEGKGLIGAVNYLHDQGLNAFSFLTLSIEGDDDNVSPYAGYSDHTRLDCSKLDQWGIVFDHGTKQGMYLHFKTQETENELMLDSGNLGNQRKLYYRELIARFGHNLALNWNLGEEINGATLQQKQAWAQYFYDTDPYHHHIVIHNGATHYNMMGDASKLTGFSLQLNASDFTDNFAMTKDYIDRSVAAGKPWVVATDEPGDSRYALRPDDDPGSSHTDAREHALWGNIMAGGAGVEFYFGYALHDSDLTLNDFRSRSDFWPFCDHAIRFFENNDVPFQDMTNQNTLVSGNGPNANRCLAKAGDSYLIQLPSGGAPTLNLSGASGTYRVRWMDPRNGGALITGATISGGGTRSIGSPPNSTTLDWVALVQNTGGSTPTNEAPVVSAGADRSAMLSGGNATVSLSGSASDDGLPAGSSLTRTWSRVSGPGTVNFANAGSASTTATFTVAGSYSLRLTASDGSLSSSDDLMVTITSSSGGTNQAPVANAGTDRSAVLSGSSVSLGMTGSATDDGLPAGSTLSHAWSRVSGPAAVSFSSAASASTNATFTATGSYLLRLTVSDGSLSDTDEVAVTITAQGGGGTPVTLSATQDAYTENGANANNSLLRLESTSRERVSYLQFDASSLSGPASSAVLRLTQAQDLTTDSKIIRVYQAANNWSESTITADNAPAKGAQVATFTGNITSGMSLSFDVTSAITGPGIYSFILEFAPDERDVAFGSSENATASLRPTLTVTGSGGSTPSNAAPVVNAGADQSTSYRGQAVSVSLSGSASDDGLPQGSALALTWTRVSGPGTATIANPNAANTGVTFNEAGNYVFRLTASDGQLTSSDDTAVLVVSDIIDNEIPTVSAGTDKSANLSGSTVQVALDGSASDDGQPAGSALQVTWTRVSGPGTVNFANGSSAATAASFDEAGSYILRLTASDGELSDSDDMSVTISGVSGSPIPASFPATHDAYTENGNNINNGILRVENSSRKRISYLQFDLRSAPGPVNSAVLRLTEGDDISSGSMTLRLHAAASNSWTESGITGSNAPAKAGELASFTGDITNGKVVNFDVSSHVRAPGIYSFILEADAIARDVSFASSENSTNSARPVLNIVSSASAASAALSPPPNEAAADEGGISGMSLRLQLLGDASMEISGNGVAGRSYRIERSTDLAGWTIIAMAVAEEDGTVHFADPAPPRGQAFYRIAE</sequence>
<dbReference type="InterPro" id="IPR022409">
    <property type="entry name" value="PKD/Chitinase_dom"/>
</dbReference>
<organism evidence="7 8">
    <name type="scientific">Luteolibacter luteus</name>
    <dbReference type="NCBI Taxonomy" id="2728835"/>
    <lineage>
        <taxon>Bacteria</taxon>
        <taxon>Pseudomonadati</taxon>
        <taxon>Verrucomicrobiota</taxon>
        <taxon>Verrucomicrobiia</taxon>
        <taxon>Verrucomicrobiales</taxon>
        <taxon>Verrucomicrobiaceae</taxon>
        <taxon>Luteolibacter</taxon>
    </lineage>
</organism>
<dbReference type="InterPro" id="IPR032260">
    <property type="entry name" value="DUF5060"/>
</dbReference>